<name>A0A3P7M0V1_DIBLA</name>
<accession>A0A3P7M0V1</accession>
<protein>
    <submittedName>
        <fullName evidence="1">Uncharacterized protein</fullName>
    </submittedName>
</protein>
<dbReference type="OrthoDB" id="6284914at2759"/>
<proteinExistence type="predicted"/>
<dbReference type="EMBL" id="UYRU01064275">
    <property type="protein sequence ID" value="VDN15978.1"/>
    <property type="molecule type" value="Genomic_DNA"/>
</dbReference>
<keyword evidence="2" id="KW-1185">Reference proteome</keyword>
<organism evidence="1 2">
    <name type="scientific">Dibothriocephalus latus</name>
    <name type="common">Fish tapeworm</name>
    <name type="synonym">Diphyllobothrium latum</name>
    <dbReference type="NCBI Taxonomy" id="60516"/>
    <lineage>
        <taxon>Eukaryota</taxon>
        <taxon>Metazoa</taxon>
        <taxon>Spiralia</taxon>
        <taxon>Lophotrochozoa</taxon>
        <taxon>Platyhelminthes</taxon>
        <taxon>Cestoda</taxon>
        <taxon>Eucestoda</taxon>
        <taxon>Diphyllobothriidea</taxon>
        <taxon>Diphyllobothriidae</taxon>
        <taxon>Dibothriocephalus</taxon>
    </lineage>
</organism>
<reference evidence="1 2" key="1">
    <citation type="submission" date="2018-11" db="EMBL/GenBank/DDBJ databases">
        <authorList>
            <consortium name="Pathogen Informatics"/>
        </authorList>
    </citation>
    <scope>NUCLEOTIDE SEQUENCE [LARGE SCALE GENOMIC DNA]</scope>
</reference>
<evidence type="ECO:0000313" key="2">
    <source>
        <dbReference type="Proteomes" id="UP000281553"/>
    </source>
</evidence>
<evidence type="ECO:0000313" key="1">
    <source>
        <dbReference type="EMBL" id="VDN15978.1"/>
    </source>
</evidence>
<dbReference type="Proteomes" id="UP000281553">
    <property type="component" value="Unassembled WGS sequence"/>
</dbReference>
<sequence length="189" mass="21808">MTNRESGKYRQTIEYFQREESFHQHTVNNLQHRLDLNEVEISRLRQAFQGFQTGDSFSADESIYNERHNPSLPVLGLDLSFADASCQRLPPLNETFTLSQAHFPPFAVTQANNVSPPDDKSQIRRPNCQSDFRELNGVQNLAYEGELGTEAEERELHRRLEQCGNWVQKCTPNEKEKRKERVIGNVIGC</sequence>
<gene>
    <name evidence="1" type="ORF">DILT_LOCUS11809</name>
</gene>
<dbReference type="AlphaFoldDB" id="A0A3P7M0V1"/>